<proteinExistence type="predicted"/>
<reference evidence="1 2" key="1">
    <citation type="journal article" date="2015" name="Nature">
        <title>rRNA introns, odd ribosomes, and small enigmatic genomes across a large radiation of phyla.</title>
        <authorList>
            <person name="Brown C.T."/>
            <person name="Hug L.A."/>
            <person name="Thomas B.C."/>
            <person name="Sharon I."/>
            <person name="Castelle C.J."/>
            <person name="Singh A."/>
            <person name="Wilkins M.J."/>
            <person name="Williams K.H."/>
            <person name="Banfield J.F."/>
        </authorList>
    </citation>
    <scope>NUCLEOTIDE SEQUENCE [LARGE SCALE GENOMIC DNA]</scope>
</reference>
<dbReference type="EMBL" id="LBXN01000032">
    <property type="protein sequence ID" value="KKR32781.1"/>
    <property type="molecule type" value="Genomic_DNA"/>
</dbReference>
<dbReference type="Pfam" id="PF13489">
    <property type="entry name" value="Methyltransf_23"/>
    <property type="match status" value="1"/>
</dbReference>
<dbReference type="SUPFAM" id="SSF53335">
    <property type="entry name" value="S-adenosyl-L-methionine-dependent methyltransferases"/>
    <property type="match status" value="1"/>
</dbReference>
<evidence type="ECO:0008006" key="3">
    <source>
        <dbReference type="Google" id="ProtNLM"/>
    </source>
</evidence>
<dbReference type="InterPro" id="IPR029063">
    <property type="entry name" value="SAM-dependent_MTases_sf"/>
</dbReference>
<dbReference type="AlphaFoldDB" id="A0A0G0Q613"/>
<name>A0A0G0Q613_9BACT</name>
<evidence type="ECO:0000313" key="2">
    <source>
        <dbReference type="Proteomes" id="UP000034539"/>
    </source>
</evidence>
<dbReference type="Proteomes" id="UP000034539">
    <property type="component" value="Unassembled WGS sequence"/>
</dbReference>
<protein>
    <recommendedName>
        <fullName evidence="3">Methyltransferase type 11</fullName>
    </recommendedName>
</protein>
<organism evidence="1 2">
    <name type="scientific">Candidatus Gottesmanbacteria bacterium GW2011_GWC2_39_8</name>
    <dbReference type="NCBI Taxonomy" id="1618450"/>
    <lineage>
        <taxon>Bacteria</taxon>
        <taxon>Candidatus Gottesmaniibacteriota</taxon>
    </lineage>
</organism>
<dbReference type="Gene3D" id="3.40.50.150">
    <property type="entry name" value="Vaccinia Virus protein VP39"/>
    <property type="match status" value="1"/>
</dbReference>
<dbReference type="PATRIC" id="fig|1618450.3.peg.764"/>
<dbReference type="CDD" id="cd02440">
    <property type="entry name" value="AdoMet_MTases"/>
    <property type="match status" value="1"/>
</dbReference>
<accession>A0A0G0Q613</accession>
<gene>
    <name evidence="1" type="ORF">UT63_C0032G0012</name>
</gene>
<comment type="caution">
    <text evidence="1">The sequence shown here is derived from an EMBL/GenBank/DDBJ whole genome shotgun (WGS) entry which is preliminary data.</text>
</comment>
<sequence length="517" mass="60163">MQQGENLIELDIKDNILEASFFGKEIITGKGFFTYVQIDKKEILTGDLSSKILRISDEEIYAAGFSEEEKFFQALRFKKKFDEIEIEANLYTKSVFKNLSFKISLELSGDYREFTDSFTYRKKEKKKGVCFEGWPQLRYIGARGGGLPPLYFFVPEGIWYNSAIIEISEDKKIILSFVTEVTGEGKKEHRKNLLTFKGKICINNKPKISPFKNDGANEFYRLNLPYSNWELREGNLDIKARLEREVELLRMQLPPFVAEKEIEIFTNQVKDENVRTNYLNYVTSRRDRACYVLKRIYPLVPRLQEKKVLEFGAGHGVFSNYLHSNGLKATGFDIFSSNISKVEGKAPFVVARGEELSYKSNTFDIVILWDIIEHLWMKNAQERGFSEINRVLKKGGLLILSAPNKFWPWDDEAFLFGVRYLPQGLADWYVRIMKKAADLEDRKGGYDFKMRTLRGYKKLFAETGFLITSIEIEKFVIFGFFERFTRIISYLSRKSLNFYPGYLICLMKEREVAGNGE</sequence>
<evidence type="ECO:0000313" key="1">
    <source>
        <dbReference type="EMBL" id="KKR32781.1"/>
    </source>
</evidence>